<dbReference type="InterPro" id="IPR003903">
    <property type="entry name" value="UIM_dom"/>
</dbReference>
<dbReference type="Proteomes" id="UP000472262">
    <property type="component" value="Unassembled WGS sequence"/>
</dbReference>
<evidence type="ECO:0000256" key="7">
    <source>
        <dbReference type="ARBA" id="ARBA00023242"/>
    </source>
</evidence>
<dbReference type="GO" id="GO:0061136">
    <property type="term" value="P:regulation of proteasomal protein catabolic process"/>
    <property type="evidence" value="ECO:0007669"/>
    <property type="project" value="TreeGrafter"/>
</dbReference>
<dbReference type="InterPro" id="IPR028889">
    <property type="entry name" value="USP"/>
</dbReference>
<dbReference type="PROSITE" id="PS00972">
    <property type="entry name" value="USP_1"/>
    <property type="match status" value="1"/>
</dbReference>
<dbReference type="EC" id="3.4.19.12" evidence="8"/>
<evidence type="ECO:0000259" key="10">
    <source>
        <dbReference type="PROSITE" id="PS50235"/>
    </source>
</evidence>
<keyword evidence="5 8" id="KW-0378">Hydrolase</keyword>
<name>A0A672P702_SINGR</name>
<comment type="subcellular location">
    <subcellularLocation>
        <location evidence="2">Nucleus</location>
    </subcellularLocation>
</comment>
<dbReference type="GO" id="GO:0016579">
    <property type="term" value="P:protein deubiquitination"/>
    <property type="evidence" value="ECO:0007669"/>
    <property type="project" value="InterPro"/>
</dbReference>
<dbReference type="GO" id="GO:0070628">
    <property type="term" value="F:proteasome binding"/>
    <property type="evidence" value="ECO:0007669"/>
    <property type="project" value="TreeGrafter"/>
</dbReference>
<dbReference type="GO" id="GO:0043161">
    <property type="term" value="P:proteasome-mediated ubiquitin-dependent protein catabolic process"/>
    <property type="evidence" value="ECO:0007669"/>
    <property type="project" value="InterPro"/>
</dbReference>
<dbReference type="InterPro" id="IPR044635">
    <property type="entry name" value="UBP14-like"/>
</dbReference>
<feature type="region of interest" description="Disordered" evidence="9">
    <location>
        <begin position="366"/>
        <end position="406"/>
    </location>
</feature>
<dbReference type="AlphaFoldDB" id="A0A672P702"/>
<evidence type="ECO:0000256" key="5">
    <source>
        <dbReference type="ARBA" id="ARBA00022801"/>
    </source>
</evidence>
<reference evidence="11" key="1">
    <citation type="submission" date="2025-08" db="UniProtKB">
        <authorList>
            <consortium name="Ensembl"/>
        </authorList>
    </citation>
    <scope>IDENTIFICATION</scope>
</reference>
<evidence type="ECO:0000256" key="2">
    <source>
        <dbReference type="ARBA" id="ARBA00004123"/>
    </source>
</evidence>
<dbReference type="InterPro" id="IPR038765">
    <property type="entry name" value="Papain-like_cys_pep_sf"/>
</dbReference>
<proteinExistence type="inferred from homology"/>
<dbReference type="Ensembl" id="ENSSGRT00000063353.1">
    <property type="protein sequence ID" value="ENSSGRP00000059369.1"/>
    <property type="gene ID" value="ENSSGRG00000030169.1"/>
</dbReference>
<gene>
    <name evidence="11" type="primary">usp25</name>
</gene>
<dbReference type="PROSITE" id="PS50330">
    <property type="entry name" value="UIM"/>
    <property type="match status" value="1"/>
</dbReference>
<reference evidence="11" key="2">
    <citation type="submission" date="2025-09" db="UniProtKB">
        <authorList>
            <consortium name="Ensembl"/>
        </authorList>
    </citation>
    <scope>IDENTIFICATION</scope>
</reference>
<keyword evidence="3 8" id="KW-0645">Protease</keyword>
<sequence>MIVSDVIDLTGDDKDDLQRAIALSLEESIKFVSLCFRVLEASIAENKASLKRTHTEVWSDSPNPHDRKRQENCPVGLKNVGNTCWFSAVIQSLFNLLEFQRLVLHYSPPARMQDLPRNQKEHRNLPFMQELRHLFSLLVGSKRKYVDPSRAVEILKDAFKSSESQQQDVSEFTHKLLDWLEDAFQIKGEQPKNPMVDLFYGRFLAVGVLEGKKFENTEMFGQYPLQVNGFKDLHECLEAAMIEGEIESLHSAENSAKSGQEHWFTELPPVLTFELSRFEFNQTLGRPEKIHNKLEFPSMLYMDRYMDRNRDITRIKREEIRRLKEHLTVLQQRLERYLSYGSGPKRFPLADVLQYAMEFASSKPVCTSPLEDVDTTALPGGEQPDTSVPAEGSGSGPQAQQQQRVSIHKPFTQSRVPPDLPMHPAPRHITEEELRVLEGCLHRWRSEVENDTRDLQASISRIHRTIELMYSDKSMMQVPYRLHAVLVHEGQANAGHYWAYIFDPHQQQWMKYNDISVTKSSWEELVRDSFGGYRNASAYCLMYIDDKKPFLIEGNLICKCKSVYDKCGPEAAFFKAMKVEYTRLLRFAQEDTPPERDYRLLHVIVYFIHNQAPKKIVERSLLMQFADRNLGFDERYESRKQFACSNCFIFNCILSFLNLMPTFFAQMWHQDYRKFRDTTVFLLIGLELFLKKSYVEALMYLIFAYQYNKELLAKGPYRGHDEVLIGHYRRECLLKLNEHAAVLFETGEETEVNAGLSIMNELVVACIPLLLVDEMEEKDMVAVEDMRNRWCSYLGQEMEPNLQEKLTDFLPKLLDCSTEIKSIHDPPKLPSYSTLELCERYGQVMTSLTLSRTPADGR</sequence>
<evidence type="ECO:0000313" key="12">
    <source>
        <dbReference type="Proteomes" id="UP000472262"/>
    </source>
</evidence>
<dbReference type="Pfam" id="PF00443">
    <property type="entry name" value="UCH"/>
    <property type="match status" value="1"/>
</dbReference>
<comment type="catalytic activity">
    <reaction evidence="1 8">
        <text>Thiol-dependent hydrolysis of ester, thioester, amide, peptide and isopeptide bonds formed by the C-terminal Gly of ubiquitin (a 76-residue protein attached to proteins as an intracellular targeting signal).</text>
        <dbReference type="EC" id="3.4.19.12"/>
    </reaction>
</comment>
<keyword evidence="6 8" id="KW-0788">Thiol protease</keyword>
<comment type="similarity">
    <text evidence="8">Belongs to the peptidase C19 family.</text>
</comment>
<evidence type="ECO:0000313" key="11">
    <source>
        <dbReference type="Ensembl" id="ENSSGRP00000059369.1"/>
    </source>
</evidence>
<organism evidence="11 12">
    <name type="scientific">Sinocyclocheilus grahami</name>
    <name type="common">Dianchi golden-line fish</name>
    <name type="synonym">Barbus grahami</name>
    <dbReference type="NCBI Taxonomy" id="75366"/>
    <lineage>
        <taxon>Eukaryota</taxon>
        <taxon>Metazoa</taxon>
        <taxon>Chordata</taxon>
        <taxon>Craniata</taxon>
        <taxon>Vertebrata</taxon>
        <taxon>Euteleostomi</taxon>
        <taxon>Actinopterygii</taxon>
        <taxon>Neopterygii</taxon>
        <taxon>Teleostei</taxon>
        <taxon>Ostariophysi</taxon>
        <taxon>Cypriniformes</taxon>
        <taxon>Cyprinidae</taxon>
        <taxon>Cyprininae</taxon>
        <taxon>Sinocyclocheilus</taxon>
    </lineage>
</organism>
<dbReference type="Gene3D" id="6.10.250.1720">
    <property type="match status" value="1"/>
</dbReference>
<keyword evidence="4 8" id="KW-0833">Ubl conjugation pathway</keyword>
<dbReference type="InterPro" id="IPR018200">
    <property type="entry name" value="USP_CS"/>
</dbReference>
<evidence type="ECO:0000256" key="6">
    <source>
        <dbReference type="ARBA" id="ARBA00022807"/>
    </source>
</evidence>
<dbReference type="InterPro" id="IPR054108">
    <property type="entry name" value="USP25/28_UIM"/>
</dbReference>
<accession>A0A672P702</accession>
<evidence type="ECO:0000256" key="4">
    <source>
        <dbReference type="ARBA" id="ARBA00022786"/>
    </source>
</evidence>
<dbReference type="InterPro" id="IPR001394">
    <property type="entry name" value="Peptidase_C19_UCH"/>
</dbReference>
<dbReference type="PROSITE" id="PS00973">
    <property type="entry name" value="USP_2"/>
    <property type="match status" value="1"/>
</dbReference>
<dbReference type="PROSITE" id="PS50235">
    <property type="entry name" value="USP_3"/>
    <property type="match status" value="1"/>
</dbReference>
<dbReference type="Pfam" id="PF21909">
    <property type="entry name" value="USP_UIM_N"/>
    <property type="match status" value="1"/>
</dbReference>
<dbReference type="SUPFAM" id="SSF54001">
    <property type="entry name" value="Cysteine proteinases"/>
    <property type="match status" value="1"/>
</dbReference>
<feature type="domain" description="USP" evidence="10">
    <location>
        <begin position="75"/>
        <end position="546"/>
    </location>
</feature>
<protein>
    <recommendedName>
        <fullName evidence="8">Ubiquitin carboxyl-terminal hydrolase</fullName>
        <ecNumber evidence="8">3.4.19.12</ecNumber>
    </recommendedName>
</protein>
<keyword evidence="12" id="KW-1185">Reference proteome</keyword>
<dbReference type="PANTHER" id="PTHR43982:SF6">
    <property type="entry name" value="UBIQUITIN CARBOXYL-TERMINAL HYDROLASE 2-RELATED"/>
    <property type="match status" value="1"/>
</dbReference>
<dbReference type="Gene3D" id="3.90.70.10">
    <property type="entry name" value="Cysteine proteinases"/>
    <property type="match status" value="1"/>
</dbReference>
<dbReference type="CDD" id="cd02665">
    <property type="entry name" value="Peptidase_C19I"/>
    <property type="match status" value="1"/>
</dbReference>
<dbReference type="FunFam" id="3.90.70.10:FF:000004">
    <property type="entry name" value="Putative ubiquitin carboxyl-terminal hydrolase 25"/>
    <property type="match status" value="1"/>
</dbReference>
<evidence type="ECO:0000256" key="3">
    <source>
        <dbReference type="ARBA" id="ARBA00022670"/>
    </source>
</evidence>
<keyword evidence="7" id="KW-0539">Nucleus</keyword>
<evidence type="ECO:0000256" key="1">
    <source>
        <dbReference type="ARBA" id="ARBA00000707"/>
    </source>
</evidence>
<dbReference type="PANTHER" id="PTHR43982">
    <property type="entry name" value="UBIQUITIN CARBOXYL-TERMINAL HYDROLASE"/>
    <property type="match status" value="1"/>
</dbReference>
<dbReference type="GO" id="GO:0004843">
    <property type="term" value="F:cysteine-type deubiquitinase activity"/>
    <property type="evidence" value="ECO:0007669"/>
    <property type="project" value="UniProtKB-UniRule"/>
</dbReference>
<dbReference type="GO" id="GO:0005634">
    <property type="term" value="C:nucleus"/>
    <property type="evidence" value="ECO:0007669"/>
    <property type="project" value="UniProtKB-SubCell"/>
</dbReference>
<evidence type="ECO:0000256" key="9">
    <source>
        <dbReference type="SAM" id="MobiDB-lite"/>
    </source>
</evidence>
<evidence type="ECO:0000256" key="8">
    <source>
        <dbReference type="RuleBase" id="RU366025"/>
    </source>
</evidence>